<keyword evidence="2" id="KW-1185">Reference proteome</keyword>
<dbReference type="Proteomes" id="UP001215598">
    <property type="component" value="Unassembled WGS sequence"/>
</dbReference>
<evidence type="ECO:0000313" key="1">
    <source>
        <dbReference type="EMBL" id="KAJ7717329.1"/>
    </source>
</evidence>
<sequence>MIPSVSGKTCRLLAHHVGHVGHGHLISFLTATFIKSVGRIDLMQRDIAHAAHREPLSSDSQSPPPAVPAATMDVDLDQVLANEAYYTGRTTALAPSAMQPMDEDTLAQPRVFILVVAAGTGGGWSTHPRPHIFLPRGCPRYSFVEVTSVKFLDWVLKKQRVRRGQLVAVDERRQLLKMPVEETRGWCRVAKGQENANVKLYTGDLALRLESVKRAAAPDYETR</sequence>
<name>A0AAD7HCT0_9AGAR</name>
<comment type="caution">
    <text evidence="1">The sequence shown here is derived from an EMBL/GenBank/DDBJ whole genome shotgun (WGS) entry which is preliminary data.</text>
</comment>
<evidence type="ECO:0000313" key="2">
    <source>
        <dbReference type="Proteomes" id="UP001215598"/>
    </source>
</evidence>
<dbReference type="EMBL" id="JARKIB010000278">
    <property type="protein sequence ID" value="KAJ7717329.1"/>
    <property type="molecule type" value="Genomic_DNA"/>
</dbReference>
<reference evidence="1" key="1">
    <citation type="submission" date="2023-03" db="EMBL/GenBank/DDBJ databases">
        <title>Massive genome expansion in bonnet fungi (Mycena s.s.) driven by repeated elements and novel gene families across ecological guilds.</title>
        <authorList>
            <consortium name="Lawrence Berkeley National Laboratory"/>
            <person name="Harder C.B."/>
            <person name="Miyauchi S."/>
            <person name="Viragh M."/>
            <person name="Kuo A."/>
            <person name="Thoen E."/>
            <person name="Andreopoulos B."/>
            <person name="Lu D."/>
            <person name="Skrede I."/>
            <person name="Drula E."/>
            <person name="Henrissat B."/>
            <person name="Morin E."/>
            <person name="Kohler A."/>
            <person name="Barry K."/>
            <person name="LaButti K."/>
            <person name="Morin E."/>
            <person name="Salamov A."/>
            <person name="Lipzen A."/>
            <person name="Mereny Z."/>
            <person name="Hegedus B."/>
            <person name="Baldrian P."/>
            <person name="Stursova M."/>
            <person name="Weitz H."/>
            <person name="Taylor A."/>
            <person name="Grigoriev I.V."/>
            <person name="Nagy L.G."/>
            <person name="Martin F."/>
            <person name="Kauserud H."/>
        </authorList>
    </citation>
    <scope>NUCLEOTIDE SEQUENCE</scope>
    <source>
        <strain evidence="1">CBHHK182m</strain>
    </source>
</reference>
<proteinExistence type="predicted"/>
<protein>
    <submittedName>
        <fullName evidence="1">Uncharacterized protein</fullName>
    </submittedName>
</protein>
<dbReference type="AlphaFoldDB" id="A0AAD7HCT0"/>
<gene>
    <name evidence="1" type="ORF">B0H16DRAFT_1476139</name>
</gene>
<organism evidence="1 2">
    <name type="scientific">Mycena metata</name>
    <dbReference type="NCBI Taxonomy" id="1033252"/>
    <lineage>
        <taxon>Eukaryota</taxon>
        <taxon>Fungi</taxon>
        <taxon>Dikarya</taxon>
        <taxon>Basidiomycota</taxon>
        <taxon>Agaricomycotina</taxon>
        <taxon>Agaricomycetes</taxon>
        <taxon>Agaricomycetidae</taxon>
        <taxon>Agaricales</taxon>
        <taxon>Marasmiineae</taxon>
        <taxon>Mycenaceae</taxon>
        <taxon>Mycena</taxon>
    </lineage>
</organism>
<accession>A0AAD7HCT0</accession>